<dbReference type="Pfam" id="PF10076">
    <property type="entry name" value="Phage_Mu_Gp48"/>
    <property type="match status" value="1"/>
</dbReference>
<protein>
    <recommendedName>
        <fullName evidence="3">DUF2313 domain-containing protein</fullName>
    </recommendedName>
</protein>
<accession>Q1I6B0</accession>
<gene>
    <name evidence="1" type="ordered locus">PSEEN4136</name>
</gene>
<dbReference type="AlphaFoldDB" id="Q1I6B0"/>
<dbReference type="STRING" id="384676.PSEEN4136"/>
<dbReference type="KEGG" id="pen:PSEEN4136"/>
<name>Q1I6B0_PSEE4</name>
<dbReference type="InterPro" id="IPR018755">
    <property type="entry name" value="Phage_Mu_Gp48"/>
</dbReference>
<sequence>MPMAGVRTADDYHQQLRALLPSGPAWDPERVPELDEVLAGAAEELARLDGRIRDLLFEMDPATFSELVADWERVMQLPDACLGPSAAFEDRRLAVRQRLLAVGGQHVAYYLELARGQGYPSPSITEHKAPRFGRARFGRDCFGTWQAQFIWTLNTGGRQRLGRRFGASYFGERFGVNPGNALECLIRRSAPAHTQVRINYD</sequence>
<dbReference type="eggNOG" id="COG3778">
    <property type="taxonomic scope" value="Bacteria"/>
</dbReference>
<dbReference type="EMBL" id="CT573326">
    <property type="protein sequence ID" value="CAK16825.1"/>
    <property type="molecule type" value="Genomic_DNA"/>
</dbReference>
<evidence type="ECO:0000313" key="1">
    <source>
        <dbReference type="EMBL" id="CAK16825.1"/>
    </source>
</evidence>
<dbReference type="HOGENOM" id="CLU_114463_1_0_6"/>
<evidence type="ECO:0000313" key="2">
    <source>
        <dbReference type="Proteomes" id="UP000000658"/>
    </source>
</evidence>
<evidence type="ECO:0008006" key="3">
    <source>
        <dbReference type="Google" id="ProtNLM"/>
    </source>
</evidence>
<reference evidence="1 2" key="1">
    <citation type="journal article" date="2006" name="Nat. Biotechnol.">
        <title>Complete genome sequence of the entomopathogenic and metabolically versatile soil bacterium Pseudomonas entomophila.</title>
        <authorList>
            <person name="Vodovar N."/>
            <person name="Vallenet D."/>
            <person name="Cruveiller S."/>
            <person name="Rouy Z."/>
            <person name="Barbe V."/>
            <person name="Acosta C."/>
            <person name="Cattolico L."/>
            <person name="Jubin C."/>
            <person name="Lajus A."/>
            <person name="Segurens B."/>
            <person name="Vacherie B."/>
            <person name="Wincker P."/>
            <person name="Weissenbach J."/>
            <person name="Lemaitre B."/>
            <person name="Medigue C."/>
            <person name="Boccard F."/>
        </authorList>
    </citation>
    <scope>NUCLEOTIDE SEQUENCE [LARGE SCALE GENOMIC DNA]</scope>
    <source>
        <strain evidence="1 2">L48</strain>
    </source>
</reference>
<organism evidence="1 2">
    <name type="scientific">Pseudomonas entomophila (strain L48)</name>
    <dbReference type="NCBI Taxonomy" id="384676"/>
    <lineage>
        <taxon>Bacteria</taxon>
        <taxon>Pseudomonadati</taxon>
        <taxon>Pseudomonadota</taxon>
        <taxon>Gammaproteobacteria</taxon>
        <taxon>Pseudomonadales</taxon>
        <taxon>Pseudomonadaceae</taxon>
        <taxon>Pseudomonas</taxon>
    </lineage>
</organism>
<proteinExistence type="predicted"/>
<dbReference type="Proteomes" id="UP000000658">
    <property type="component" value="Chromosome"/>
</dbReference>